<keyword evidence="2" id="KW-1185">Reference proteome</keyword>
<proteinExistence type="predicted"/>
<organism evidence="1 2">
    <name type="scientific">Candidatus Rickettsiella viridis</name>
    <dbReference type="NCBI Taxonomy" id="676208"/>
    <lineage>
        <taxon>Bacteria</taxon>
        <taxon>Pseudomonadati</taxon>
        <taxon>Pseudomonadota</taxon>
        <taxon>Gammaproteobacteria</taxon>
        <taxon>Legionellales</taxon>
        <taxon>Coxiellaceae</taxon>
        <taxon>Rickettsiella</taxon>
    </lineage>
</organism>
<dbReference type="EMBL" id="AP018005">
    <property type="protein sequence ID" value="BBB15527.1"/>
    <property type="molecule type" value="Genomic_DNA"/>
</dbReference>
<accession>A0A2Z5V7L0</accession>
<sequence>MSSTFINVGNLLFIRGIVLAAKCRGVSTHLLARVTSAPWSISNLTNAMSLLEFVPSDTLLPHPLNTSMSGVFPYRSTLLTSSPACKNSFTFSKSPSSAAVRISGIKTPY</sequence>
<reference evidence="1 2" key="1">
    <citation type="submission" date="2017-03" db="EMBL/GenBank/DDBJ databases">
        <title>The genome sequence of Candidatus Rickettsiella viridis.</title>
        <authorList>
            <person name="Nikoh N."/>
            <person name="Tsuchida T."/>
            <person name="Yamaguchi K."/>
            <person name="Maeda T."/>
            <person name="Shigenobu S."/>
            <person name="Fukatsu T."/>
        </authorList>
    </citation>
    <scope>NUCLEOTIDE SEQUENCE [LARGE SCALE GENOMIC DNA]</scope>
    <source>
        <strain evidence="1 2">Ap-RA04</strain>
    </source>
</reference>
<name>A0A2Z5V7L0_9COXI</name>
<dbReference type="AlphaFoldDB" id="A0A2Z5V7L0"/>
<gene>
    <name evidence="1" type="ORF">RVIR1_10580</name>
</gene>
<evidence type="ECO:0000313" key="1">
    <source>
        <dbReference type="EMBL" id="BBB15527.1"/>
    </source>
</evidence>
<protein>
    <submittedName>
        <fullName evidence="1">Uncharacterized protein</fullName>
    </submittedName>
</protein>
<dbReference type="Proteomes" id="UP000282483">
    <property type="component" value="Chromosome"/>
</dbReference>
<evidence type="ECO:0000313" key="2">
    <source>
        <dbReference type="Proteomes" id="UP000282483"/>
    </source>
</evidence>
<dbReference type="KEGG" id="rvi:RVIR1_10580"/>